<evidence type="ECO:0000259" key="1">
    <source>
        <dbReference type="Pfam" id="PF08376"/>
    </source>
</evidence>
<feature type="domain" description="Nitrate/nitrite sensing protein" evidence="1">
    <location>
        <begin position="48"/>
        <end position="229"/>
    </location>
</feature>
<comment type="caution">
    <text evidence="2">The sequence shown here is derived from an EMBL/GenBank/DDBJ whole genome shotgun (WGS) entry which is preliminary data.</text>
</comment>
<organism evidence="2 3">
    <name type="scientific">Thauera sedimentorum</name>
    <dbReference type="NCBI Taxonomy" id="2767595"/>
    <lineage>
        <taxon>Bacteria</taxon>
        <taxon>Pseudomonadati</taxon>
        <taxon>Pseudomonadota</taxon>
        <taxon>Betaproteobacteria</taxon>
        <taxon>Rhodocyclales</taxon>
        <taxon>Zoogloeaceae</taxon>
        <taxon>Thauera</taxon>
    </lineage>
</organism>
<dbReference type="InterPro" id="IPR013587">
    <property type="entry name" value="Nitrate/nitrite_sensing"/>
</dbReference>
<sequence>MDSQWMYGAALLGAAALWMLGRHRRGRGPGARETQAERALAQAGQLTELVAALQQHRGMSGAWLAGDASFGARLGERQAGIERLFAQVLEAAAAEDAEAFPCFISQDVLGLRFRWRELVQELAVLSAEESFRRHSRMVAILLEWLSALGEARIAPAGGAYEPQAVRRLLGQLPALAECLGQARALSSAVAARGRCAPVARVRLSFLVARATQLVERSASGGQGEAAWRAATAFLTLLREQVLGSPQVGTDAATCFRLGSVAVDAVYAWIAEERAALGAGRYAHAF</sequence>
<evidence type="ECO:0000313" key="2">
    <source>
        <dbReference type="EMBL" id="MBD8501426.1"/>
    </source>
</evidence>
<dbReference type="Pfam" id="PF08376">
    <property type="entry name" value="NIT"/>
    <property type="match status" value="1"/>
</dbReference>
<protein>
    <submittedName>
        <fullName evidence="2">Nitrate- and nitrite sensing domain-containing protein</fullName>
    </submittedName>
</protein>
<accession>A0ABR9B8E3</accession>
<reference evidence="3" key="1">
    <citation type="submission" date="2023-07" db="EMBL/GenBank/DDBJ databases">
        <title>Thauera sp. CAU 1555 isolated from sand of Yaerae Beach.</title>
        <authorList>
            <person name="Kim W."/>
        </authorList>
    </citation>
    <scope>NUCLEOTIDE SEQUENCE [LARGE SCALE GENOMIC DNA]</scope>
    <source>
        <strain evidence="3">CAU 1555</strain>
    </source>
</reference>
<dbReference type="RefSeq" id="WP_187716285.1">
    <property type="nucleotide sequence ID" value="NZ_JACTAH010000001.1"/>
</dbReference>
<gene>
    <name evidence="2" type="ORF">IFO67_00855</name>
</gene>
<proteinExistence type="predicted"/>
<keyword evidence="3" id="KW-1185">Reference proteome</keyword>
<evidence type="ECO:0000313" key="3">
    <source>
        <dbReference type="Proteomes" id="UP000603602"/>
    </source>
</evidence>
<name>A0ABR9B8E3_9RHOO</name>
<dbReference type="Proteomes" id="UP000603602">
    <property type="component" value="Unassembled WGS sequence"/>
</dbReference>
<dbReference type="EMBL" id="JACYTO010000001">
    <property type="protein sequence ID" value="MBD8501426.1"/>
    <property type="molecule type" value="Genomic_DNA"/>
</dbReference>